<dbReference type="FunFam" id="6.10.140.2220:FF:000001">
    <property type="entry name" value="CBFA2/RUNX1 translocation partner 3"/>
    <property type="match status" value="1"/>
</dbReference>
<evidence type="ECO:0000256" key="7">
    <source>
        <dbReference type="ARBA" id="ARBA00023163"/>
    </source>
</evidence>
<dbReference type="Pfam" id="PF07531">
    <property type="entry name" value="TAFH"/>
    <property type="match status" value="1"/>
</dbReference>
<dbReference type="Gene3D" id="1.20.120.1110">
    <property type="entry name" value="TAFH/NHR1 domain"/>
    <property type="match status" value="1"/>
</dbReference>
<comment type="subcellular location">
    <subcellularLocation>
        <location evidence="1">Nucleus</location>
    </subcellularLocation>
</comment>
<evidence type="ECO:0000256" key="11">
    <source>
        <dbReference type="SAM" id="SignalP"/>
    </source>
</evidence>
<name>A0A3B3QS30_9TELE</name>
<dbReference type="InterPro" id="IPR014896">
    <property type="entry name" value="NHR2"/>
</dbReference>
<feature type="compositionally biased region" description="Polar residues" evidence="10">
    <location>
        <begin position="565"/>
        <end position="574"/>
    </location>
</feature>
<feature type="region of interest" description="Disordered" evidence="10">
    <location>
        <begin position="384"/>
        <end position="406"/>
    </location>
</feature>
<dbReference type="InterPro" id="IPR013289">
    <property type="entry name" value="CBFA2T1/2/3"/>
</dbReference>
<feature type="region of interest" description="Disordered" evidence="10">
    <location>
        <begin position="555"/>
        <end position="584"/>
    </location>
</feature>
<evidence type="ECO:0000259" key="12">
    <source>
        <dbReference type="PROSITE" id="PS50865"/>
    </source>
</evidence>
<dbReference type="PANTHER" id="PTHR10379:SF13">
    <property type="entry name" value="PROTEIN CBFA2T2"/>
    <property type="match status" value="1"/>
</dbReference>
<dbReference type="OrthoDB" id="8872930at2759"/>
<evidence type="ECO:0000256" key="10">
    <source>
        <dbReference type="SAM" id="MobiDB-lite"/>
    </source>
</evidence>
<accession>A0A3B3QS30</accession>
<feature type="region of interest" description="Disordered" evidence="10">
    <location>
        <begin position="195"/>
        <end position="224"/>
    </location>
</feature>
<feature type="domain" description="MYND-type" evidence="12">
    <location>
        <begin position="499"/>
        <end position="535"/>
    </location>
</feature>
<feature type="chain" id="PRO_5017446851" evidence="11">
    <location>
        <begin position="19"/>
        <end position="584"/>
    </location>
</feature>
<keyword evidence="6" id="KW-0805">Transcription regulation</keyword>
<dbReference type="InterPro" id="IPR002893">
    <property type="entry name" value="Znf_MYND"/>
</dbReference>
<reference evidence="14" key="1">
    <citation type="submission" date="2025-08" db="UniProtKB">
        <authorList>
            <consortium name="Ensembl"/>
        </authorList>
    </citation>
    <scope>IDENTIFICATION</scope>
</reference>
<dbReference type="Gene3D" id="6.10.140.2220">
    <property type="match status" value="1"/>
</dbReference>
<feature type="domain" description="TAFH" evidence="13">
    <location>
        <begin position="110"/>
        <end position="205"/>
    </location>
</feature>
<dbReference type="SUPFAM" id="SSF144232">
    <property type="entry name" value="HIT/MYND zinc finger-like"/>
    <property type="match status" value="1"/>
</dbReference>
<dbReference type="AlphaFoldDB" id="A0A3B3QS30"/>
<evidence type="ECO:0000256" key="8">
    <source>
        <dbReference type="ARBA" id="ARBA00023242"/>
    </source>
</evidence>
<dbReference type="InterPro" id="IPR037249">
    <property type="entry name" value="TAFH/NHR1_dom_sf"/>
</dbReference>
<keyword evidence="11" id="KW-0732">Signal</keyword>
<dbReference type="PROSITE" id="PS50865">
    <property type="entry name" value="ZF_MYND_2"/>
    <property type="match status" value="1"/>
</dbReference>
<dbReference type="GO" id="GO:0005634">
    <property type="term" value="C:nucleus"/>
    <property type="evidence" value="ECO:0007669"/>
    <property type="project" value="UniProtKB-SubCell"/>
</dbReference>
<dbReference type="Ensembl" id="ENSPKIT00000032758.1">
    <property type="protein sequence ID" value="ENSPKIP00000008674.1"/>
    <property type="gene ID" value="ENSPKIG00000024059.1"/>
</dbReference>
<dbReference type="Pfam" id="PF08788">
    <property type="entry name" value="NHR2"/>
    <property type="match status" value="1"/>
</dbReference>
<dbReference type="FunFam" id="1.20.120.1110:FF:000001">
    <property type="entry name" value="RUNX1 translocation partner 1"/>
    <property type="match status" value="1"/>
</dbReference>
<evidence type="ECO:0000256" key="5">
    <source>
        <dbReference type="ARBA" id="ARBA00022833"/>
    </source>
</evidence>
<evidence type="ECO:0000256" key="4">
    <source>
        <dbReference type="ARBA" id="ARBA00022771"/>
    </source>
</evidence>
<evidence type="ECO:0000256" key="9">
    <source>
        <dbReference type="PROSITE-ProRule" id="PRU00134"/>
    </source>
</evidence>
<dbReference type="KEGG" id="pki:111842315"/>
<sequence length="584" mass="64166">MWIISILHVLILFSRLNAEDSGEKTPAMPGSPVEVKVLTLSGPSAMPSLLSVKLSGPRSASFSSTPLTNGMNHSPPILTSAPSWPQRYSSGPPSLSSALANQQLPPTCGARQLSKLKRFLTTLQQFANDMSPEIGENVHNLVLALVNSTVTIEEFHSRLQEATNFPLRPFVIPFLKANLPLLQRELLRCSHATKQTPAQHLSQPEHLHRNTGLTASPDSSELLKDPNEALKRHSPDRTKENGFHECPSGLLEPPAKRVCTISPAPRHSPILPLGGQLHPIPPPLQHHALEDISASRLCQEPQRPLGLSELKDRPRHQGIDGGYCEEPVDHRLTDTEWADEWRHLDHGLNGIVDMVEKTRRSINVLQRCQKSDCDELHYWRRHSSEQEEARKSGPALGKSHSSHGGEGITVMAQRDFSSQPSSGCVPDEVWRKTEEAVNGVKRHALDEVQKAVAVAEQRAFEMIAVERAKMEKTLAEAKQQATKDAIQVINEQEDSSENCWNCGRKASETCSGCSAARYCGSFCQHKDWERHHLICSPGLQAQPKALSTDTVSVVPDAVSSPDTENGGSRTSTPTFVPAAESNGH</sequence>
<dbReference type="PANTHER" id="PTHR10379">
    <property type="entry name" value="MTG8 ETO EIGHT TWENTY ONE PROTEIN"/>
    <property type="match status" value="1"/>
</dbReference>
<organism evidence="14 15">
    <name type="scientific">Paramormyrops kingsleyae</name>
    <dbReference type="NCBI Taxonomy" id="1676925"/>
    <lineage>
        <taxon>Eukaryota</taxon>
        <taxon>Metazoa</taxon>
        <taxon>Chordata</taxon>
        <taxon>Craniata</taxon>
        <taxon>Vertebrata</taxon>
        <taxon>Euteleostomi</taxon>
        <taxon>Actinopterygii</taxon>
        <taxon>Neopterygii</taxon>
        <taxon>Teleostei</taxon>
        <taxon>Osteoglossocephala</taxon>
        <taxon>Osteoglossomorpha</taxon>
        <taxon>Osteoglossiformes</taxon>
        <taxon>Mormyridae</taxon>
        <taxon>Paramormyrops</taxon>
    </lineage>
</organism>
<dbReference type="GO" id="GO:0003714">
    <property type="term" value="F:transcription corepressor activity"/>
    <property type="evidence" value="ECO:0007669"/>
    <property type="project" value="InterPro"/>
</dbReference>
<evidence type="ECO:0000259" key="13">
    <source>
        <dbReference type="PROSITE" id="PS51119"/>
    </source>
</evidence>
<evidence type="ECO:0000313" key="14">
    <source>
        <dbReference type="Ensembl" id="ENSPKIP00000008674.1"/>
    </source>
</evidence>
<dbReference type="Proteomes" id="UP000261540">
    <property type="component" value="Unplaced"/>
</dbReference>
<dbReference type="PRINTS" id="PR01875">
    <property type="entry name" value="ETOFAMILY"/>
</dbReference>
<proteinExistence type="predicted"/>
<dbReference type="GO" id="GO:0006351">
    <property type="term" value="P:DNA-templated transcription"/>
    <property type="evidence" value="ECO:0007669"/>
    <property type="project" value="InterPro"/>
</dbReference>
<dbReference type="InterPro" id="IPR003894">
    <property type="entry name" value="TAFH_NHR1"/>
</dbReference>
<feature type="signal peptide" evidence="11">
    <location>
        <begin position="1"/>
        <end position="18"/>
    </location>
</feature>
<dbReference type="PROSITE" id="PS51119">
    <property type="entry name" value="TAFH"/>
    <property type="match status" value="1"/>
</dbReference>
<dbReference type="Gene3D" id="6.10.250.230">
    <property type="match status" value="1"/>
</dbReference>
<keyword evidence="3" id="KW-0479">Metal-binding</keyword>
<evidence type="ECO:0000256" key="6">
    <source>
        <dbReference type="ARBA" id="ARBA00023015"/>
    </source>
</evidence>
<dbReference type="STRING" id="1676925.ENSPKIP00000008674"/>
<evidence type="ECO:0000256" key="1">
    <source>
        <dbReference type="ARBA" id="ARBA00004123"/>
    </source>
</evidence>
<keyword evidence="15" id="KW-1185">Reference proteome</keyword>
<dbReference type="SMART" id="SM00549">
    <property type="entry name" value="TAFH"/>
    <property type="match status" value="1"/>
</dbReference>
<dbReference type="Pfam" id="PF01753">
    <property type="entry name" value="zf-MYND"/>
    <property type="match status" value="1"/>
</dbReference>
<keyword evidence="7" id="KW-0804">Transcription</keyword>
<keyword evidence="5" id="KW-0862">Zinc</keyword>
<dbReference type="SUPFAM" id="SSF158553">
    <property type="entry name" value="TAFH domain-like"/>
    <property type="match status" value="1"/>
</dbReference>
<keyword evidence="2" id="KW-0678">Repressor</keyword>
<reference evidence="14" key="2">
    <citation type="submission" date="2025-09" db="UniProtKB">
        <authorList>
            <consortium name="Ensembl"/>
        </authorList>
    </citation>
    <scope>IDENTIFICATION</scope>
</reference>
<keyword evidence="4 9" id="KW-0863">Zinc-finger</keyword>
<keyword evidence="8" id="KW-0539">Nucleus</keyword>
<protein>
    <submittedName>
        <fullName evidence="14">CBFA2/RUNX1 partner transcriptional co-repressor 2</fullName>
    </submittedName>
</protein>
<evidence type="ECO:0000256" key="2">
    <source>
        <dbReference type="ARBA" id="ARBA00022491"/>
    </source>
</evidence>
<dbReference type="GeneTree" id="ENSGT00950000183176"/>
<evidence type="ECO:0000256" key="3">
    <source>
        <dbReference type="ARBA" id="ARBA00022723"/>
    </source>
</evidence>
<dbReference type="PROSITE" id="PS01360">
    <property type="entry name" value="ZF_MYND_1"/>
    <property type="match status" value="1"/>
</dbReference>
<dbReference type="GO" id="GO:0008270">
    <property type="term" value="F:zinc ion binding"/>
    <property type="evidence" value="ECO:0007669"/>
    <property type="project" value="UniProtKB-KW"/>
</dbReference>
<evidence type="ECO:0000313" key="15">
    <source>
        <dbReference type="Proteomes" id="UP000261540"/>
    </source>
</evidence>